<keyword evidence="4" id="KW-1185">Reference proteome</keyword>
<evidence type="ECO:0000313" key="3">
    <source>
        <dbReference type="EMBL" id="MDM8563402.1"/>
    </source>
</evidence>
<proteinExistence type="predicted"/>
<dbReference type="InterPro" id="IPR010982">
    <property type="entry name" value="Lambda_DNA-bd_dom_sf"/>
</dbReference>
<keyword evidence="1" id="KW-0812">Transmembrane</keyword>
<evidence type="ECO:0000256" key="1">
    <source>
        <dbReference type="SAM" id="Phobius"/>
    </source>
</evidence>
<evidence type="ECO:0000313" key="4">
    <source>
        <dbReference type="Proteomes" id="UP001171945"/>
    </source>
</evidence>
<feature type="transmembrane region" description="Helical" evidence="1">
    <location>
        <begin position="105"/>
        <end position="124"/>
    </location>
</feature>
<comment type="caution">
    <text evidence="3">The sequence shown here is derived from an EMBL/GenBank/DDBJ whole genome shotgun (WGS) entry which is preliminary data.</text>
</comment>
<name>A0ABT7VV06_9GAMM</name>
<protein>
    <recommendedName>
        <fullName evidence="2">HTH cro/C1-type domain-containing protein</fullName>
    </recommendedName>
</protein>
<dbReference type="SUPFAM" id="SSF47413">
    <property type="entry name" value="lambda repressor-like DNA-binding domains"/>
    <property type="match status" value="1"/>
</dbReference>
<evidence type="ECO:0000259" key="2">
    <source>
        <dbReference type="PROSITE" id="PS50943"/>
    </source>
</evidence>
<dbReference type="PROSITE" id="PS50943">
    <property type="entry name" value="HTH_CROC1"/>
    <property type="match status" value="1"/>
</dbReference>
<dbReference type="Gene3D" id="1.10.260.40">
    <property type="entry name" value="lambda repressor-like DNA-binding domains"/>
    <property type="match status" value="1"/>
</dbReference>
<keyword evidence="1" id="KW-1133">Transmembrane helix</keyword>
<dbReference type="EMBL" id="JAUCGM010000617">
    <property type="protein sequence ID" value="MDM8563402.1"/>
    <property type="molecule type" value="Genomic_DNA"/>
</dbReference>
<dbReference type="InterPro" id="IPR001387">
    <property type="entry name" value="Cro/C1-type_HTH"/>
</dbReference>
<dbReference type="Proteomes" id="UP001171945">
    <property type="component" value="Unassembled WGS sequence"/>
</dbReference>
<organism evidence="3 4">
    <name type="scientific">Candidatus Marithioploca araucensis</name>
    <dbReference type="NCBI Taxonomy" id="70273"/>
    <lineage>
        <taxon>Bacteria</taxon>
        <taxon>Pseudomonadati</taxon>
        <taxon>Pseudomonadota</taxon>
        <taxon>Gammaproteobacteria</taxon>
        <taxon>Thiotrichales</taxon>
        <taxon>Thiotrichaceae</taxon>
        <taxon>Candidatus Marithioploca</taxon>
    </lineage>
</organism>
<accession>A0ABT7VV06</accession>
<feature type="domain" description="HTH cro/C1-type" evidence="2">
    <location>
        <begin position="45"/>
        <end position="88"/>
    </location>
</feature>
<reference evidence="3" key="1">
    <citation type="submission" date="2023-06" db="EMBL/GenBank/DDBJ databases">
        <title>Uncultivated large filamentous bacteria from sulfidic sediments reveal new species and different genomic features in energy metabolism and defense.</title>
        <authorList>
            <person name="Fonseca A."/>
        </authorList>
    </citation>
    <scope>NUCLEOTIDE SEQUENCE</scope>
    <source>
        <strain evidence="3">HSG4</strain>
    </source>
</reference>
<sequence length="127" mass="14187">MMEIEKIAKAIEVDAGESLPDIRESLQEMIEGKSACLHTPEQLMVRSARKKLGLSQSHFAQLIRTPIGTLCNWEQGHHNPPASVMCLIEIADKRLFKVYCVIRKLIAGILFLSAIILLAGRTFMQKG</sequence>
<keyword evidence="1" id="KW-0472">Membrane</keyword>
<gene>
    <name evidence="3" type="ORF">QUF54_08625</name>
</gene>
<dbReference type="CDD" id="cd00093">
    <property type="entry name" value="HTH_XRE"/>
    <property type="match status" value="1"/>
</dbReference>